<dbReference type="GO" id="GO:0005198">
    <property type="term" value="F:structural molecule activity"/>
    <property type="evidence" value="ECO:0007669"/>
    <property type="project" value="InterPro"/>
</dbReference>
<feature type="repeat" description="WD" evidence="10">
    <location>
        <begin position="8"/>
        <end position="49"/>
    </location>
</feature>
<gene>
    <name evidence="12" type="ORF">TCAL_05544</name>
</gene>
<evidence type="ECO:0000256" key="2">
    <source>
        <dbReference type="ARBA" id="ARBA00004371"/>
    </source>
</evidence>
<evidence type="ECO:0000256" key="10">
    <source>
        <dbReference type="PROSITE-ProRule" id="PRU00221"/>
    </source>
</evidence>
<keyword evidence="5 10" id="KW-0853">WD repeat</keyword>
<evidence type="ECO:0000256" key="8">
    <source>
        <dbReference type="ARBA" id="ARBA00023228"/>
    </source>
</evidence>
<accession>A0A553P6S9</accession>
<dbReference type="InterPro" id="IPR037363">
    <property type="entry name" value="Sec13/Seh1_fam"/>
</dbReference>
<organism evidence="12 13">
    <name type="scientific">Tigriopus californicus</name>
    <name type="common">Marine copepod</name>
    <dbReference type="NCBI Taxonomy" id="6832"/>
    <lineage>
        <taxon>Eukaryota</taxon>
        <taxon>Metazoa</taxon>
        <taxon>Ecdysozoa</taxon>
        <taxon>Arthropoda</taxon>
        <taxon>Crustacea</taxon>
        <taxon>Multicrustacea</taxon>
        <taxon>Hexanauplia</taxon>
        <taxon>Copepoda</taxon>
        <taxon>Harpacticoida</taxon>
        <taxon>Harpacticidae</taxon>
        <taxon>Tigriopus</taxon>
    </lineage>
</organism>
<dbReference type="PROSITE" id="PS50082">
    <property type="entry name" value="WD_REPEATS_2"/>
    <property type="match status" value="2"/>
</dbReference>
<dbReference type="Gene3D" id="2.130.10.10">
    <property type="entry name" value="YVTN repeat-like/Quinoprotein amine dehydrogenase"/>
    <property type="match status" value="1"/>
</dbReference>
<evidence type="ECO:0008006" key="14">
    <source>
        <dbReference type="Google" id="ProtNLM"/>
    </source>
</evidence>
<dbReference type="GO" id="GO:0034198">
    <property type="term" value="P:cellular response to amino acid starvation"/>
    <property type="evidence" value="ECO:0007669"/>
    <property type="project" value="TreeGrafter"/>
</dbReference>
<dbReference type="AlphaFoldDB" id="A0A553P6S9"/>
<evidence type="ECO:0000256" key="11">
    <source>
        <dbReference type="SAM" id="MobiDB-lite"/>
    </source>
</evidence>
<evidence type="ECO:0000256" key="4">
    <source>
        <dbReference type="ARBA" id="ARBA00022448"/>
    </source>
</evidence>
<evidence type="ECO:0000256" key="1">
    <source>
        <dbReference type="ARBA" id="ARBA00004259"/>
    </source>
</evidence>
<dbReference type="Pfam" id="PF00400">
    <property type="entry name" value="WD40"/>
    <property type="match status" value="4"/>
</dbReference>
<name>A0A553P6S9_TIGCA</name>
<dbReference type="PRINTS" id="PR00320">
    <property type="entry name" value="GPROTEINBRPT"/>
</dbReference>
<dbReference type="GO" id="GO:1904263">
    <property type="term" value="P:positive regulation of TORC1 signaling"/>
    <property type="evidence" value="ECO:0007669"/>
    <property type="project" value="TreeGrafter"/>
</dbReference>
<dbReference type="EMBL" id="VCGU01000007">
    <property type="protein sequence ID" value="TRY73382.1"/>
    <property type="molecule type" value="Genomic_DNA"/>
</dbReference>
<comment type="similarity">
    <text evidence="3">Belongs to the WD repeat SEC13 family.</text>
</comment>
<evidence type="ECO:0000313" key="13">
    <source>
        <dbReference type="Proteomes" id="UP000318571"/>
    </source>
</evidence>
<keyword evidence="7" id="KW-0653">Protein transport</keyword>
<keyword evidence="8" id="KW-0458">Lysosome</keyword>
<feature type="region of interest" description="Disordered" evidence="11">
    <location>
        <begin position="97"/>
        <end position="121"/>
    </location>
</feature>
<sequence length="380" mass="42409">MYHCETLESHHKDLVHDVSFNWYGNRLATCSSDQSVKIWEWNTDQQSWDCSASWKAHSGSVWKVNWAHPEFGNLIATCSFDRTAAVWEEMPGDSFLLSGTGAPPPSSHGNPNLRTEGDAPAQSHWVKKVTMVDSRTSVTDVKFAPKILGLILATCSADGTLRIYEASDVMNLTNWTLQHEIHTKLPSSSDDATTKGGKVFIYEYHEPSRRWENIETLTSVSDPVHDMAFSPNVGRSFSILGITSKELKIVTLKPKNRDALLSDNPNISERTPFESKYEVKLAGSFNDHKSTVWRICWNFTATILATSGDDGNVRLWKCNYKDNWHCVATLKGDGQSASIRNHPNMTLLKDQSFNNSGMGLNKANANTNANASSFTSGMWK</sequence>
<evidence type="ECO:0000256" key="3">
    <source>
        <dbReference type="ARBA" id="ARBA00010102"/>
    </source>
</evidence>
<dbReference type="GO" id="GO:0015031">
    <property type="term" value="P:protein transport"/>
    <property type="evidence" value="ECO:0007669"/>
    <property type="project" value="UniProtKB-KW"/>
</dbReference>
<dbReference type="GO" id="GO:0031080">
    <property type="term" value="C:nuclear pore outer ring"/>
    <property type="evidence" value="ECO:0007669"/>
    <property type="project" value="TreeGrafter"/>
</dbReference>
<dbReference type="GO" id="GO:0035859">
    <property type="term" value="C:Seh1-associated complex"/>
    <property type="evidence" value="ECO:0007669"/>
    <property type="project" value="TreeGrafter"/>
</dbReference>
<evidence type="ECO:0000256" key="5">
    <source>
        <dbReference type="ARBA" id="ARBA00022574"/>
    </source>
</evidence>
<dbReference type="InterPro" id="IPR001680">
    <property type="entry name" value="WD40_rpt"/>
</dbReference>
<dbReference type="SMART" id="SM00320">
    <property type="entry name" value="WD40"/>
    <property type="match status" value="4"/>
</dbReference>
<dbReference type="InterPro" id="IPR020472">
    <property type="entry name" value="WD40_PAC1"/>
</dbReference>
<dbReference type="Proteomes" id="UP000318571">
    <property type="component" value="Chromosome 3"/>
</dbReference>
<dbReference type="InterPro" id="IPR015943">
    <property type="entry name" value="WD40/YVTN_repeat-like_dom_sf"/>
</dbReference>
<dbReference type="STRING" id="6832.A0A553P6S9"/>
<feature type="repeat" description="WD" evidence="10">
    <location>
        <begin position="285"/>
        <end position="317"/>
    </location>
</feature>
<reference evidence="12 13" key="1">
    <citation type="journal article" date="2018" name="Nat. Ecol. Evol.">
        <title>Genomic signatures of mitonuclear coevolution across populations of Tigriopus californicus.</title>
        <authorList>
            <person name="Barreto F.S."/>
            <person name="Watson E.T."/>
            <person name="Lima T.G."/>
            <person name="Willett C.S."/>
            <person name="Edmands S."/>
            <person name="Li W."/>
            <person name="Burton R.S."/>
        </authorList>
    </citation>
    <scope>NUCLEOTIDE SEQUENCE [LARGE SCALE GENOMIC DNA]</scope>
    <source>
        <strain evidence="12 13">San Diego</strain>
    </source>
</reference>
<dbReference type="GO" id="GO:0005764">
    <property type="term" value="C:lysosome"/>
    <property type="evidence" value="ECO:0007669"/>
    <property type="project" value="UniProtKB-SubCell"/>
</dbReference>
<comment type="caution">
    <text evidence="12">The sequence shown here is derived from an EMBL/GenBank/DDBJ whole genome shotgun (WGS) entry which is preliminary data.</text>
</comment>
<dbReference type="OMA" id="NAPTRRW"/>
<dbReference type="PANTHER" id="PTHR11024:SF3">
    <property type="entry name" value="NUCLEOPORIN SEH1"/>
    <property type="match status" value="1"/>
</dbReference>
<evidence type="ECO:0000256" key="6">
    <source>
        <dbReference type="ARBA" id="ARBA00022737"/>
    </source>
</evidence>
<protein>
    <recommendedName>
        <fullName evidence="14">Nucleoporin SEH1</fullName>
    </recommendedName>
</protein>
<dbReference type="PROSITE" id="PS50294">
    <property type="entry name" value="WD_REPEATS_REGION"/>
    <property type="match status" value="2"/>
</dbReference>
<dbReference type="InterPro" id="IPR036322">
    <property type="entry name" value="WD40_repeat_dom_sf"/>
</dbReference>
<evidence type="ECO:0000256" key="7">
    <source>
        <dbReference type="ARBA" id="ARBA00022927"/>
    </source>
</evidence>
<dbReference type="PANTHER" id="PTHR11024">
    <property type="entry name" value="NUCLEAR PORE COMPLEX PROTEIN SEC13 / SEH1 FAMILY MEMBER"/>
    <property type="match status" value="1"/>
</dbReference>
<keyword evidence="4" id="KW-0813">Transport</keyword>
<evidence type="ECO:0000256" key="9">
    <source>
        <dbReference type="ARBA" id="ARBA00023242"/>
    </source>
</evidence>
<dbReference type="SUPFAM" id="SSF50978">
    <property type="entry name" value="WD40 repeat-like"/>
    <property type="match status" value="1"/>
</dbReference>
<keyword evidence="13" id="KW-1185">Reference proteome</keyword>
<keyword evidence="6" id="KW-0677">Repeat</keyword>
<keyword evidence="9" id="KW-0539">Nucleus</keyword>
<evidence type="ECO:0000313" key="12">
    <source>
        <dbReference type="EMBL" id="TRY73382.1"/>
    </source>
</evidence>
<proteinExistence type="inferred from homology"/>
<comment type="subcellular location">
    <subcellularLocation>
        <location evidence="2">Lysosome</location>
    </subcellularLocation>
    <subcellularLocation>
        <location evidence="1">Nucleus envelope</location>
    </subcellularLocation>
</comment>